<evidence type="ECO:0000313" key="6">
    <source>
        <dbReference type="EMBL" id="CAK6977422.1"/>
    </source>
</evidence>
<dbReference type="PROSITE" id="PS51934">
    <property type="entry name" value="LRAT"/>
    <property type="match status" value="1"/>
</dbReference>
<evidence type="ECO:0000256" key="3">
    <source>
        <dbReference type="ARBA" id="ARBA00022801"/>
    </source>
</evidence>
<comment type="similarity">
    <text evidence="1">Belongs to the H-rev107 family.</text>
</comment>
<dbReference type="GO" id="GO:0070292">
    <property type="term" value="P:N-acylphosphatidylethanolamine metabolic process"/>
    <property type="evidence" value="ECO:0007669"/>
    <property type="project" value="TreeGrafter"/>
</dbReference>
<comment type="caution">
    <text evidence="6">The sequence shown here is derived from an EMBL/GenBank/DDBJ whole genome shotgun (WGS) entry which is preliminary data.</text>
</comment>
<evidence type="ECO:0000256" key="1">
    <source>
        <dbReference type="ARBA" id="ARBA00007824"/>
    </source>
</evidence>
<organism evidence="6 7">
    <name type="scientific">Scomber scombrus</name>
    <name type="common">Atlantic mackerel</name>
    <name type="synonym">Scomber vernalis</name>
    <dbReference type="NCBI Taxonomy" id="13677"/>
    <lineage>
        <taxon>Eukaryota</taxon>
        <taxon>Metazoa</taxon>
        <taxon>Chordata</taxon>
        <taxon>Craniata</taxon>
        <taxon>Vertebrata</taxon>
        <taxon>Euteleostomi</taxon>
        <taxon>Actinopterygii</taxon>
        <taxon>Neopterygii</taxon>
        <taxon>Teleostei</taxon>
        <taxon>Neoteleostei</taxon>
        <taxon>Acanthomorphata</taxon>
        <taxon>Pelagiaria</taxon>
        <taxon>Scombriformes</taxon>
        <taxon>Scombridae</taxon>
        <taxon>Scomber</taxon>
    </lineage>
</organism>
<evidence type="ECO:0000256" key="2">
    <source>
        <dbReference type="ARBA" id="ARBA00022679"/>
    </source>
</evidence>
<keyword evidence="2" id="KW-0808">Transferase</keyword>
<evidence type="ECO:0000256" key="4">
    <source>
        <dbReference type="ARBA" id="ARBA00023098"/>
    </source>
</evidence>
<dbReference type="Pfam" id="PF04970">
    <property type="entry name" value="LRAT"/>
    <property type="match status" value="1"/>
</dbReference>
<keyword evidence="7" id="KW-1185">Reference proteome</keyword>
<dbReference type="InterPro" id="IPR007053">
    <property type="entry name" value="LRAT_dom"/>
</dbReference>
<dbReference type="EMBL" id="CAWUFR010000408">
    <property type="protein sequence ID" value="CAK6977422.1"/>
    <property type="molecule type" value="Genomic_DNA"/>
</dbReference>
<accession>A0AAV1PZB3</accession>
<name>A0AAV1PZB3_SCOSC</name>
<keyword evidence="4" id="KW-0443">Lipid metabolism</keyword>
<proteinExistence type="inferred from homology"/>
<keyword evidence="3" id="KW-0378">Hydrolase</keyword>
<dbReference type="PANTHER" id="PTHR13943">
    <property type="entry name" value="HRAS-LIKE SUPPRESSOR - RELATED"/>
    <property type="match status" value="1"/>
</dbReference>
<keyword evidence="6" id="KW-0012">Acyltransferase</keyword>
<reference evidence="6 7" key="1">
    <citation type="submission" date="2024-01" db="EMBL/GenBank/DDBJ databases">
        <authorList>
            <person name="Alioto T."/>
            <person name="Alioto T."/>
            <person name="Gomez Garrido J."/>
        </authorList>
    </citation>
    <scope>NUCLEOTIDE SEQUENCE [LARGE SCALE GENOMIC DNA]</scope>
</reference>
<protein>
    <submittedName>
        <fullName evidence="6">Phospholipase A and acyltransferase 4-like</fullName>
    </submittedName>
</protein>
<evidence type="ECO:0000259" key="5">
    <source>
        <dbReference type="PROSITE" id="PS51934"/>
    </source>
</evidence>
<evidence type="ECO:0000313" key="7">
    <source>
        <dbReference type="Proteomes" id="UP001314229"/>
    </source>
</evidence>
<dbReference type="PANTHER" id="PTHR13943:SF31">
    <property type="entry name" value="PHOSPHOLIPASE A AND ACYLTRANSFERASE 3"/>
    <property type="match status" value="1"/>
</dbReference>
<dbReference type="Proteomes" id="UP001314229">
    <property type="component" value="Unassembled WGS sequence"/>
</dbReference>
<dbReference type="GO" id="GO:0016410">
    <property type="term" value="F:N-acyltransferase activity"/>
    <property type="evidence" value="ECO:0007669"/>
    <property type="project" value="TreeGrafter"/>
</dbReference>
<dbReference type="GO" id="GO:0004623">
    <property type="term" value="F:phospholipase A2 activity"/>
    <property type="evidence" value="ECO:0007669"/>
    <property type="project" value="TreeGrafter"/>
</dbReference>
<dbReference type="Gene3D" id="3.90.1720.10">
    <property type="entry name" value="endopeptidase domain like (from Nostoc punctiforme)"/>
    <property type="match status" value="1"/>
</dbReference>
<sequence>MAVYCPYCRNELAGHVGRLCNSCHGDIGFLAPVLYGRGTVSGDMTEAALFHQYFAERHRTEDAAQLELGDLIEIFRDGYQHWAVYVGDGYIVELVAIGTGSFGVSSTISGTLVKGQVRKEKLQVVVEKDKWEKNNTKHLSSDNKLRPRQKHEIVKEALSRVGMTEYSVSKWNCEHFATLCRYGKAVSLQVMKAVNTVAAAGISGFLGSLASGTMSSAVPGSYSS</sequence>
<feature type="domain" description="LRAT" evidence="5">
    <location>
        <begin position="71"/>
        <end position="189"/>
    </location>
</feature>
<dbReference type="AlphaFoldDB" id="A0AAV1PZB3"/>
<dbReference type="GO" id="GO:0008970">
    <property type="term" value="F:phospholipase A1 activity"/>
    <property type="evidence" value="ECO:0007669"/>
    <property type="project" value="TreeGrafter"/>
</dbReference>
<gene>
    <name evidence="6" type="ORF">FSCOSCO3_A001993</name>
</gene>
<dbReference type="GO" id="GO:0005737">
    <property type="term" value="C:cytoplasm"/>
    <property type="evidence" value="ECO:0007669"/>
    <property type="project" value="TreeGrafter"/>
</dbReference>
<dbReference type="InterPro" id="IPR051496">
    <property type="entry name" value="H-rev107_PLA/AT"/>
</dbReference>